<dbReference type="EMBL" id="CYRY02019448">
    <property type="protein sequence ID" value="VCW96786.1"/>
    <property type="molecule type" value="Genomic_DNA"/>
</dbReference>
<dbReference type="Proteomes" id="UP000269945">
    <property type="component" value="Unassembled WGS sequence"/>
</dbReference>
<comment type="caution">
    <text evidence="1">The sequence shown here is derived from an EMBL/GenBank/DDBJ whole genome shotgun (WGS) entry which is preliminary data.</text>
</comment>
<evidence type="ECO:0000313" key="2">
    <source>
        <dbReference type="Proteomes" id="UP000269945"/>
    </source>
</evidence>
<accession>A0A9X9LUY6</accession>
<dbReference type="AlphaFoldDB" id="A0A9X9LUY6"/>
<organism evidence="1 2">
    <name type="scientific">Gulo gulo</name>
    <name type="common">Wolverine</name>
    <name type="synonym">Gluton</name>
    <dbReference type="NCBI Taxonomy" id="48420"/>
    <lineage>
        <taxon>Eukaryota</taxon>
        <taxon>Metazoa</taxon>
        <taxon>Chordata</taxon>
        <taxon>Craniata</taxon>
        <taxon>Vertebrata</taxon>
        <taxon>Euteleostomi</taxon>
        <taxon>Mammalia</taxon>
        <taxon>Eutheria</taxon>
        <taxon>Laurasiatheria</taxon>
        <taxon>Carnivora</taxon>
        <taxon>Caniformia</taxon>
        <taxon>Musteloidea</taxon>
        <taxon>Mustelidae</taxon>
        <taxon>Guloninae</taxon>
        <taxon>Gulo</taxon>
    </lineage>
</organism>
<protein>
    <submittedName>
        <fullName evidence="1">Uncharacterized protein</fullName>
    </submittedName>
</protein>
<gene>
    <name evidence="1" type="ORF">BN2614_LOCUS3</name>
</gene>
<evidence type="ECO:0000313" key="1">
    <source>
        <dbReference type="EMBL" id="VCW96786.1"/>
    </source>
</evidence>
<sequence length="72" mass="7810">MVLFSASMSSVLSASLLTNQTGRSLRTGPGFLCMICLTSCNEAFIAPSEDHGNYGAWKIWQPPSHRHLGPTE</sequence>
<keyword evidence="2" id="KW-1185">Reference proteome</keyword>
<proteinExistence type="predicted"/>
<reference evidence="1 2" key="1">
    <citation type="submission" date="2018-10" db="EMBL/GenBank/DDBJ databases">
        <authorList>
            <person name="Ekblom R."/>
            <person name="Jareborg N."/>
        </authorList>
    </citation>
    <scope>NUCLEOTIDE SEQUENCE [LARGE SCALE GENOMIC DNA]</scope>
    <source>
        <tissue evidence="1">Muscle</tissue>
    </source>
</reference>
<name>A0A9X9LUY6_GULGU</name>